<dbReference type="SUPFAM" id="SSF53901">
    <property type="entry name" value="Thiolase-like"/>
    <property type="match status" value="1"/>
</dbReference>
<protein>
    <submittedName>
        <fullName evidence="4">Polyketide synthase</fullName>
    </submittedName>
</protein>
<dbReference type="Gene3D" id="3.30.70.3290">
    <property type="match status" value="1"/>
</dbReference>
<dbReference type="InterPro" id="IPR016039">
    <property type="entry name" value="Thiolase-like"/>
</dbReference>
<keyword evidence="2" id="KW-0511">Multifunctional enzyme</keyword>
<feature type="non-terminal residue" evidence="4">
    <location>
        <position position="1"/>
    </location>
</feature>
<feature type="non-terminal residue" evidence="4">
    <location>
        <position position="191"/>
    </location>
</feature>
<dbReference type="PROSITE" id="PS52004">
    <property type="entry name" value="KS3_2"/>
    <property type="match status" value="1"/>
</dbReference>
<sequence>PRHGHSEAASGITSLIKAVLALENRTIPPSIKFLTPNPKIPFKEANLKVPVEPMSWLVDRAERVSVNSFGIGGANAHVILDSASSLLGAGARKCTEATTARVASTLHLIVLSANTSESLRRRVTDVQNFLTSYSDMAGDTAHTLGPRRKHLTYRALGFVFNKDTVEFSHFQKMLRIAPAMNFVFTGQEAQW</sequence>
<dbReference type="InterPro" id="IPR020841">
    <property type="entry name" value="PKS_Beta-ketoAc_synthase_dom"/>
</dbReference>
<comment type="caution">
    <text evidence="4">The sequence shown here is derived from an EMBL/GenBank/DDBJ whole genome shotgun (WGS) entry which is preliminary data.</text>
</comment>
<evidence type="ECO:0000313" key="4">
    <source>
        <dbReference type="EMBL" id="KAF2023546.1"/>
    </source>
</evidence>
<gene>
    <name evidence="4" type="ORF">EK21DRAFT_50597</name>
</gene>
<proteinExistence type="predicted"/>
<dbReference type="InterPro" id="IPR032821">
    <property type="entry name" value="PKS_assoc"/>
</dbReference>
<dbReference type="OrthoDB" id="4510994at2759"/>
<evidence type="ECO:0000256" key="1">
    <source>
        <dbReference type="ARBA" id="ARBA00022679"/>
    </source>
</evidence>
<organism evidence="4 5">
    <name type="scientific">Setomelanomma holmii</name>
    <dbReference type="NCBI Taxonomy" id="210430"/>
    <lineage>
        <taxon>Eukaryota</taxon>
        <taxon>Fungi</taxon>
        <taxon>Dikarya</taxon>
        <taxon>Ascomycota</taxon>
        <taxon>Pezizomycotina</taxon>
        <taxon>Dothideomycetes</taxon>
        <taxon>Pleosporomycetidae</taxon>
        <taxon>Pleosporales</taxon>
        <taxon>Pleosporineae</taxon>
        <taxon>Phaeosphaeriaceae</taxon>
        <taxon>Setomelanomma</taxon>
    </lineage>
</organism>
<evidence type="ECO:0000259" key="3">
    <source>
        <dbReference type="PROSITE" id="PS52004"/>
    </source>
</evidence>
<dbReference type="Pfam" id="PF02801">
    <property type="entry name" value="Ketoacyl-synt_C"/>
    <property type="match status" value="1"/>
</dbReference>
<dbReference type="Gene3D" id="3.40.47.10">
    <property type="match status" value="1"/>
</dbReference>
<dbReference type="GO" id="GO:0004312">
    <property type="term" value="F:fatty acid synthase activity"/>
    <property type="evidence" value="ECO:0007669"/>
    <property type="project" value="TreeGrafter"/>
</dbReference>
<dbReference type="GO" id="GO:0006633">
    <property type="term" value="P:fatty acid biosynthetic process"/>
    <property type="evidence" value="ECO:0007669"/>
    <property type="project" value="TreeGrafter"/>
</dbReference>
<dbReference type="GO" id="GO:0044550">
    <property type="term" value="P:secondary metabolite biosynthetic process"/>
    <property type="evidence" value="ECO:0007669"/>
    <property type="project" value="TreeGrafter"/>
</dbReference>
<reference evidence="4" key="1">
    <citation type="journal article" date="2020" name="Stud. Mycol.">
        <title>101 Dothideomycetes genomes: a test case for predicting lifestyles and emergence of pathogens.</title>
        <authorList>
            <person name="Haridas S."/>
            <person name="Albert R."/>
            <person name="Binder M."/>
            <person name="Bloem J."/>
            <person name="Labutti K."/>
            <person name="Salamov A."/>
            <person name="Andreopoulos B."/>
            <person name="Baker S."/>
            <person name="Barry K."/>
            <person name="Bills G."/>
            <person name="Bluhm B."/>
            <person name="Cannon C."/>
            <person name="Castanera R."/>
            <person name="Culley D."/>
            <person name="Daum C."/>
            <person name="Ezra D."/>
            <person name="Gonzalez J."/>
            <person name="Henrissat B."/>
            <person name="Kuo A."/>
            <person name="Liang C."/>
            <person name="Lipzen A."/>
            <person name="Lutzoni F."/>
            <person name="Magnuson J."/>
            <person name="Mondo S."/>
            <person name="Nolan M."/>
            <person name="Ohm R."/>
            <person name="Pangilinan J."/>
            <person name="Park H.-J."/>
            <person name="Ramirez L."/>
            <person name="Alfaro M."/>
            <person name="Sun H."/>
            <person name="Tritt A."/>
            <person name="Yoshinaga Y."/>
            <person name="Zwiers L.-H."/>
            <person name="Turgeon B."/>
            <person name="Goodwin S."/>
            <person name="Spatafora J."/>
            <person name="Crous P."/>
            <person name="Grigoriev I."/>
        </authorList>
    </citation>
    <scope>NUCLEOTIDE SEQUENCE</scope>
    <source>
        <strain evidence="4">CBS 110217</strain>
    </source>
</reference>
<dbReference type="InterPro" id="IPR050091">
    <property type="entry name" value="PKS_NRPS_Biosynth_Enz"/>
</dbReference>
<accession>A0A9P4GX44</accession>
<name>A0A9P4GX44_9PLEO</name>
<feature type="domain" description="Ketosynthase family 3 (KS3)" evidence="3">
    <location>
        <begin position="1"/>
        <end position="82"/>
    </location>
</feature>
<dbReference type="EMBL" id="ML978340">
    <property type="protein sequence ID" value="KAF2023546.1"/>
    <property type="molecule type" value="Genomic_DNA"/>
</dbReference>
<dbReference type="Pfam" id="PF16197">
    <property type="entry name" value="KAsynt_C_assoc"/>
    <property type="match status" value="1"/>
</dbReference>
<dbReference type="PANTHER" id="PTHR43775:SF49">
    <property type="entry name" value="SYNTHASE, PUTATIVE (JCVI)-RELATED"/>
    <property type="match status" value="1"/>
</dbReference>
<dbReference type="InterPro" id="IPR014031">
    <property type="entry name" value="Ketoacyl_synth_C"/>
</dbReference>
<dbReference type="Proteomes" id="UP000799777">
    <property type="component" value="Unassembled WGS sequence"/>
</dbReference>
<evidence type="ECO:0000313" key="5">
    <source>
        <dbReference type="Proteomes" id="UP000799777"/>
    </source>
</evidence>
<evidence type="ECO:0000256" key="2">
    <source>
        <dbReference type="ARBA" id="ARBA00023268"/>
    </source>
</evidence>
<dbReference type="PANTHER" id="PTHR43775">
    <property type="entry name" value="FATTY ACID SYNTHASE"/>
    <property type="match status" value="1"/>
</dbReference>
<keyword evidence="5" id="KW-1185">Reference proteome</keyword>
<keyword evidence="1" id="KW-0808">Transferase</keyword>
<dbReference type="AlphaFoldDB" id="A0A9P4GX44"/>